<dbReference type="RefSeq" id="WP_127094723.1">
    <property type="nucleotide sequence ID" value="NZ_CP031423.1"/>
</dbReference>
<feature type="transmembrane region" description="Helical" evidence="1">
    <location>
        <begin position="53"/>
        <end position="74"/>
    </location>
</feature>
<evidence type="ECO:0000256" key="1">
    <source>
        <dbReference type="SAM" id="Phobius"/>
    </source>
</evidence>
<reference evidence="2 3" key="1">
    <citation type="submission" date="2018-08" db="EMBL/GenBank/DDBJ databases">
        <title>Microbacterium lemovicicum sp. nov., a bacterium isolated from a natural uranium-rich soil.</title>
        <authorList>
            <person name="ORTET P."/>
        </authorList>
    </citation>
    <scope>NUCLEOTIDE SEQUENCE [LARGE SCALE GENOMIC DNA]</scope>
    <source>
        <strain evidence="2 3">Viu22</strain>
    </source>
</reference>
<evidence type="ECO:0000313" key="3">
    <source>
        <dbReference type="Proteomes" id="UP000276888"/>
    </source>
</evidence>
<keyword evidence="1" id="KW-0472">Membrane</keyword>
<accession>A0A3Q9IWN1</accession>
<evidence type="ECO:0008006" key="4">
    <source>
        <dbReference type="Google" id="ProtNLM"/>
    </source>
</evidence>
<dbReference type="EMBL" id="CP031423">
    <property type="protein sequence ID" value="AZS35969.1"/>
    <property type="molecule type" value="Genomic_DNA"/>
</dbReference>
<organism evidence="2 3">
    <name type="scientific">Microbacterium lemovicicum</name>
    <dbReference type="NCBI Taxonomy" id="1072463"/>
    <lineage>
        <taxon>Bacteria</taxon>
        <taxon>Bacillati</taxon>
        <taxon>Actinomycetota</taxon>
        <taxon>Actinomycetes</taxon>
        <taxon>Micrococcales</taxon>
        <taxon>Microbacteriaceae</taxon>
        <taxon>Microbacterium</taxon>
    </lineage>
</organism>
<dbReference type="KEGG" id="mlv:CVS47_00567"/>
<protein>
    <recommendedName>
        <fullName evidence="4">Integral membrane protein</fullName>
    </recommendedName>
</protein>
<dbReference type="Proteomes" id="UP000276888">
    <property type="component" value="Chromosome"/>
</dbReference>
<keyword evidence="1" id="KW-1133">Transmembrane helix</keyword>
<dbReference type="AlphaFoldDB" id="A0A3Q9IWN1"/>
<feature type="transmembrane region" description="Helical" evidence="1">
    <location>
        <begin position="94"/>
        <end position="112"/>
    </location>
</feature>
<sequence length="181" mass="18788">MSQRNTLVRSLHDVGLAAWFGGALMGAVGLNGGTAKAAEPSERLRLSSIGWGRWAPVQLTAIIAHGIGGVGLILGNKTRLVKQPEARANTELKLGITAFALIATGYSAILGAKMAARAEEGGAGVTEPGAAASRKLASAQRQQRVVQWLIPLATGALLILGAQQGEQQRPVAGFLQSLLHR</sequence>
<feature type="transmembrane region" description="Helical" evidence="1">
    <location>
        <begin position="145"/>
        <end position="162"/>
    </location>
</feature>
<keyword evidence="1" id="KW-0812">Transmembrane</keyword>
<dbReference type="OrthoDB" id="5181921at2"/>
<proteinExistence type="predicted"/>
<name>A0A3Q9IWN1_9MICO</name>
<gene>
    <name evidence="2" type="ORF">CVS47_00567</name>
</gene>
<evidence type="ECO:0000313" key="2">
    <source>
        <dbReference type="EMBL" id="AZS35969.1"/>
    </source>
</evidence>
<keyword evidence="3" id="KW-1185">Reference proteome</keyword>